<keyword evidence="4" id="KW-1185">Reference proteome</keyword>
<evidence type="ECO:0000256" key="2">
    <source>
        <dbReference type="SAM" id="SignalP"/>
    </source>
</evidence>
<dbReference type="Proteomes" id="UP000198908">
    <property type="component" value="Unassembled WGS sequence"/>
</dbReference>
<feature type="region of interest" description="Disordered" evidence="1">
    <location>
        <begin position="25"/>
        <end position="57"/>
    </location>
</feature>
<proteinExistence type="predicted"/>
<feature type="signal peptide" evidence="2">
    <location>
        <begin position="1"/>
        <end position="20"/>
    </location>
</feature>
<dbReference type="AlphaFoldDB" id="A0A1G6NDX5"/>
<dbReference type="OrthoDB" id="9112746at2"/>
<name>A0A1G6NDX5_9BURK</name>
<reference evidence="4" key="1">
    <citation type="submission" date="2016-09" db="EMBL/GenBank/DDBJ databases">
        <authorList>
            <person name="Varghese N."/>
            <person name="Submissions S."/>
        </authorList>
    </citation>
    <scope>NUCLEOTIDE SEQUENCE [LARGE SCALE GENOMIC DNA]</scope>
    <source>
        <strain evidence="4">TNe-862</strain>
    </source>
</reference>
<protein>
    <submittedName>
        <fullName evidence="3">Uncharacterized protein</fullName>
    </submittedName>
</protein>
<keyword evidence="2" id="KW-0732">Signal</keyword>
<feature type="chain" id="PRO_5011695100" evidence="2">
    <location>
        <begin position="21"/>
        <end position="74"/>
    </location>
</feature>
<dbReference type="RefSeq" id="WP_091996912.1">
    <property type="nucleotide sequence ID" value="NZ_FMYQ01000009.1"/>
</dbReference>
<evidence type="ECO:0000313" key="4">
    <source>
        <dbReference type="Proteomes" id="UP000198908"/>
    </source>
</evidence>
<gene>
    <name evidence="3" type="ORF">SAMN05421548_1094</name>
</gene>
<sequence>MKVLHCLVIAMSLCAASAYAQGNHAHPSAADENAVTNQNAPENQGFGRVQHDKPADKKDECVGPVSFCNIYFGS</sequence>
<accession>A0A1G6NDX5</accession>
<dbReference type="EMBL" id="FMYQ01000009">
    <property type="protein sequence ID" value="SDC65385.1"/>
    <property type="molecule type" value="Genomic_DNA"/>
</dbReference>
<evidence type="ECO:0000313" key="3">
    <source>
        <dbReference type="EMBL" id="SDC65385.1"/>
    </source>
</evidence>
<organism evidence="3 4">
    <name type="scientific">Paraburkholderia lycopersici</name>
    <dbReference type="NCBI Taxonomy" id="416944"/>
    <lineage>
        <taxon>Bacteria</taxon>
        <taxon>Pseudomonadati</taxon>
        <taxon>Pseudomonadota</taxon>
        <taxon>Betaproteobacteria</taxon>
        <taxon>Burkholderiales</taxon>
        <taxon>Burkholderiaceae</taxon>
        <taxon>Paraburkholderia</taxon>
    </lineage>
</organism>
<evidence type="ECO:0000256" key="1">
    <source>
        <dbReference type="SAM" id="MobiDB-lite"/>
    </source>
</evidence>